<sequence>MTVEPGSRIPRTSKVMRISRPGARAGRLATPALLLVPALLFAVACTAEQAPPPAAQAPPPTVELLAARAGCTPKIQIDAKELRQGYCTTSIGTFFITTFATQKGKDDWMDQAPEYSPHLVGNLWTALAPRPVLDKLRQEIGGDLHLMDHRKSPTPAG</sequence>
<dbReference type="EMBL" id="BONV01000003">
    <property type="protein sequence ID" value="GIG78105.1"/>
    <property type="molecule type" value="Genomic_DNA"/>
</dbReference>
<organism evidence="1 2">
    <name type="scientific">Planotetraspora kaengkrachanensis</name>
    <dbReference type="NCBI Taxonomy" id="575193"/>
    <lineage>
        <taxon>Bacteria</taxon>
        <taxon>Bacillati</taxon>
        <taxon>Actinomycetota</taxon>
        <taxon>Actinomycetes</taxon>
        <taxon>Streptosporangiales</taxon>
        <taxon>Streptosporangiaceae</taxon>
        <taxon>Planotetraspora</taxon>
    </lineage>
</organism>
<name>A0A8J3M6H4_9ACTN</name>
<protein>
    <recommendedName>
        <fullName evidence="3">Lipoprotein</fullName>
    </recommendedName>
</protein>
<comment type="caution">
    <text evidence="1">The sequence shown here is derived from an EMBL/GenBank/DDBJ whole genome shotgun (WGS) entry which is preliminary data.</text>
</comment>
<keyword evidence="2" id="KW-1185">Reference proteome</keyword>
<proteinExistence type="predicted"/>
<dbReference type="Proteomes" id="UP000630097">
    <property type="component" value="Unassembled WGS sequence"/>
</dbReference>
<evidence type="ECO:0000313" key="2">
    <source>
        <dbReference type="Proteomes" id="UP000630097"/>
    </source>
</evidence>
<evidence type="ECO:0000313" key="1">
    <source>
        <dbReference type="EMBL" id="GIG78105.1"/>
    </source>
</evidence>
<reference evidence="1 2" key="1">
    <citation type="submission" date="2021-01" db="EMBL/GenBank/DDBJ databases">
        <title>Whole genome shotgun sequence of Planotetraspora kaengkrachanensis NBRC 104272.</title>
        <authorList>
            <person name="Komaki H."/>
            <person name="Tamura T."/>
        </authorList>
    </citation>
    <scope>NUCLEOTIDE SEQUENCE [LARGE SCALE GENOMIC DNA]</scope>
    <source>
        <strain evidence="1 2">NBRC 104272</strain>
    </source>
</reference>
<evidence type="ECO:0008006" key="3">
    <source>
        <dbReference type="Google" id="ProtNLM"/>
    </source>
</evidence>
<gene>
    <name evidence="1" type="ORF">Pka01_12320</name>
</gene>
<dbReference type="AlphaFoldDB" id="A0A8J3M6H4"/>
<accession>A0A8J3M6H4</accession>